<dbReference type="InterPro" id="IPR036397">
    <property type="entry name" value="RNaseH_sf"/>
</dbReference>
<dbReference type="GO" id="GO:0003676">
    <property type="term" value="F:nucleic acid binding"/>
    <property type="evidence" value="ECO:0007669"/>
    <property type="project" value="InterPro"/>
</dbReference>
<reference evidence="2 3" key="1">
    <citation type="journal article" date="2020" name="Mol. Biol. Evol.">
        <title>Distinct Expression and Methylation Patterns for Genes with Different Fates following a Single Whole-Genome Duplication in Flowering Plants.</title>
        <authorList>
            <person name="Shi T."/>
            <person name="Rahmani R.S."/>
            <person name="Gugger P.F."/>
            <person name="Wang M."/>
            <person name="Li H."/>
            <person name="Zhang Y."/>
            <person name="Li Z."/>
            <person name="Wang Q."/>
            <person name="Van de Peer Y."/>
            <person name="Marchal K."/>
            <person name="Chen J."/>
        </authorList>
    </citation>
    <scope>NUCLEOTIDE SEQUENCE [LARGE SCALE GENOMIC DNA]</scope>
    <source>
        <tissue evidence="2">Leaf</tissue>
    </source>
</reference>
<keyword evidence="3" id="KW-1185">Reference proteome</keyword>
<evidence type="ECO:0000313" key="3">
    <source>
        <dbReference type="Proteomes" id="UP000607653"/>
    </source>
</evidence>
<dbReference type="SUPFAM" id="SSF53098">
    <property type="entry name" value="Ribonuclease H-like"/>
    <property type="match status" value="1"/>
</dbReference>
<name>A0A822ZS36_NELNU</name>
<protein>
    <recommendedName>
        <fullName evidence="1">RNase H type-1 domain-containing protein</fullName>
    </recommendedName>
</protein>
<proteinExistence type="predicted"/>
<organism evidence="2 3">
    <name type="scientific">Nelumbo nucifera</name>
    <name type="common">Sacred lotus</name>
    <dbReference type="NCBI Taxonomy" id="4432"/>
    <lineage>
        <taxon>Eukaryota</taxon>
        <taxon>Viridiplantae</taxon>
        <taxon>Streptophyta</taxon>
        <taxon>Embryophyta</taxon>
        <taxon>Tracheophyta</taxon>
        <taxon>Spermatophyta</taxon>
        <taxon>Magnoliopsida</taxon>
        <taxon>Proteales</taxon>
        <taxon>Nelumbonaceae</taxon>
        <taxon>Nelumbo</taxon>
    </lineage>
</organism>
<sequence>MVWFSLDFTFDQYFKKQALSSVGSIVEEAELMAIYRALLKVKQAGRRHLLICLDSQSILQALQSSCSNLPWQFLHLSSSIKFI</sequence>
<comment type="caution">
    <text evidence="2">The sequence shown here is derived from an EMBL/GenBank/DDBJ whole genome shotgun (WGS) entry which is preliminary data.</text>
</comment>
<gene>
    <name evidence="2" type="ORF">HUJ06_017634</name>
</gene>
<dbReference type="InterPro" id="IPR002156">
    <property type="entry name" value="RNaseH_domain"/>
</dbReference>
<evidence type="ECO:0000313" key="2">
    <source>
        <dbReference type="EMBL" id="DAD47697.1"/>
    </source>
</evidence>
<dbReference type="InterPro" id="IPR012337">
    <property type="entry name" value="RNaseH-like_sf"/>
</dbReference>
<dbReference type="EMBL" id="DUZY01000008">
    <property type="protein sequence ID" value="DAD47697.1"/>
    <property type="molecule type" value="Genomic_DNA"/>
</dbReference>
<evidence type="ECO:0000259" key="1">
    <source>
        <dbReference type="Pfam" id="PF13456"/>
    </source>
</evidence>
<dbReference type="Gene3D" id="3.30.420.10">
    <property type="entry name" value="Ribonuclease H-like superfamily/Ribonuclease H"/>
    <property type="match status" value="1"/>
</dbReference>
<dbReference type="Proteomes" id="UP000607653">
    <property type="component" value="Unassembled WGS sequence"/>
</dbReference>
<accession>A0A822ZS36</accession>
<feature type="domain" description="RNase H type-1" evidence="1">
    <location>
        <begin position="25"/>
        <end position="66"/>
    </location>
</feature>
<dbReference type="AlphaFoldDB" id="A0A822ZS36"/>
<dbReference type="GO" id="GO:0004523">
    <property type="term" value="F:RNA-DNA hybrid ribonuclease activity"/>
    <property type="evidence" value="ECO:0007669"/>
    <property type="project" value="InterPro"/>
</dbReference>
<dbReference type="Pfam" id="PF13456">
    <property type="entry name" value="RVT_3"/>
    <property type="match status" value="1"/>
</dbReference>